<dbReference type="AlphaFoldDB" id="A0A318KC37"/>
<dbReference type="STRING" id="1034346.GCA_000313565_03478"/>
<dbReference type="EMBL" id="QJKH01000035">
    <property type="protein sequence ID" value="PXX73651.1"/>
    <property type="molecule type" value="Genomic_DNA"/>
</dbReference>
<evidence type="ECO:0000313" key="1">
    <source>
        <dbReference type="EMBL" id="PXX73651.1"/>
    </source>
</evidence>
<reference evidence="1 2" key="1">
    <citation type="submission" date="2018-05" db="EMBL/GenBank/DDBJ databases">
        <title>Genomic Encyclopedia of Type Strains, Phase IV (KMG-IV): sequencing the most valuable type-strain genomes for metagenomic binning, comparative biology and taxonomic classification.</title>
        <authorList>
            <person name="Goeker M."/>
        </authorList>
    </citation>
    <scope>NUCLEOTIDE SEQUENCE [LARGE SCALE GENOMIC DNA]</scope>
    <source>
        <strain evidence="1 2">JC118</strain>
    </source>
</reference>
<gene>
    <name evidence="1" type="ORF">DES51_1351</name>
</gene>
<dbReference type="RefSeq" id="WP_022939748.1">
    <property type="nucleotide sequence ID" value="NZ_CABKRQ010000021.1"/>
</dbReference>
<comment type="caution">
    <text evidence="1">The sequence shown here is derived from an EMBL/GenBank/DDBJ whole genome shotgun (WGS) entry which is preliminary data.</text>
</comment>
<evidence type="ECO:0008006" key="3">
    <source>
        <dbReference type="Google" id="ProtNLM"/>
    </source>
</evidence>
<dbReference type="Gene3D" id="3.40.630.30">
    <property type="match status" value="1"/>
</dbReference>
<dbReference type="Proteomes" id="UP000247612">
    <property type="component" value="Unassembled WGS sequence"/>
</dbReference>
<accession>A0A318KC37</accession>
<organism evidence="1 2">
    <name type="scientific">Dielma fastidiosa</name>
    <dbReference type="NCBI Taxonomy" id="1034346"/>
    <lineage>
        <taxon>Bacteria</taxon>
        <taxon>Bacillati</taxon>
        <taxon>Bacillota</taxon>
        <taxon>Erysipelotrichia</taxon>
        <taxon>Erysipelotrichales</taxon>
        <taxon>Erysipelotrichaceae</taxon>
        <taxon>Dielma</taxon>
    </lineage>
</organism>
<name>A0A318KC37_9FIRM</name>
<evidence type="ECO:0000313" key="2">
    <source>
        <dbReference type="Proteomes" id="UP000247612"/>
    </source>
</evidence>
<keyword evidence="2" id="KW-1185">Reference proteome</keyword>
<proteinExistence type="predicted"/>
<protein>
    <recommendedName>
        <fullName evidence="3">GNAT family N-acetyltransferase</fullName>
    </recommendedName>
</protein>
<sequence>MEIVTDYAYLEILSKNNFKANLPFIKEFRSYRFEYGETFIKNEVKYYLENNTRYVTYLVKSKTNDDILAYFTISASAIFWEPCGNMIKNPAIEINFFSLNDKLTMSDKKPIKGLGKLVFEEFVLPTIKTISKYLGVSTIILFAIPSLNDKVINAYKKMGFVLIDDKDVEEYILVDQIRNCKLMCYTLSEISKKLANR</sequence>